<dbReference type="Pfam" id="PF01957">
    <property type="entry name" value="NfeD"/>
    <property type="match status" value="1"/>
</dbReference>
<evidence type="ECO:0000256" key="2">
    <source>
        <dbReference type="ARBA" id="ARBA00022692"/>
    </source>
</evidence>
<dbReference type="Gene3D" id="2.40.50.140">
    <property type="entry name" value="Nucleic acid-binding proteins"/>
    <property type="match status" value="1"/>
</dbReference>
<reference evidence="7" key="1">
    <citation type="journal article" date="2014" name="Int. J. Syst. Evol. Microbiol.">
        <title>Complete genome sequence of Corynebacterium casei LMG S-19264T (=DSM 44701T), isolated from a smear-ripened cheese.</title>
        <authorList>
            <consortium name="US DOE Joint Genome Institute (JGI-PGF)"/>
            <person name="Walter F."/>
            <person name="Albersmeier A."/>
            <person name="Kalinowski J."/>
            <person name="Ruckert C."/>
        </authorList>
    </citation>
    <scope>NUCLEOTIDE SEQUENCE</scope>
    <source>
        <strain evidence="7">CGMCC 1.12698</strain>
    </source>
</reference>
<feature type="domain" description="NfeD-like C-terminal" evidence="6">
    <location>
        <begin position="82"/>
        <end position="137"/>
    </location>
</feature>
<sequence length="139" mass="15086">MLAISLFAIGILLIIVEMLTGTFVLLWLGIATLAASAVIFTTESIWLALLVFAVTAIGLWLGTKKFGKNVHKGQDLQSGIYSYIGKEVLVHSVDKKDNTIGTIMIHGEEWIVKSSRSLIANQKVSIKDIEGATLMVEAI</sequence>
<evidence type="ECO:0000313" key="7">
    <source>
        <dbReference type="EMBL" id="GGE57720.1"/>
    </source>
</evidence>
<evidence type="ECO:0000313" key="8">
    <source>
        <dbReference type="Proteomes" id="UP000605259"/>
    </source>
</evidence>
<dbReference type="GO" id="GO:0005886">
    <property type="term" value="C:plasma membrane"/>
    <property type="evidence" value="ECO:0007669"/>
    <property type="project" value="TreeGrafter"/>
</dbReference>
<dbReference type="Proteomes" id="UP000605259">
    <property type="component" value="Unassembled WGS sequence"/>
</dbReference>
<organism evidence="7 8">
    <name type="scientific">Priestia taiwanensis</name>
    <dbReference type="NCBI Taxonomy" id="1347902"/>
    <lineage>
        <taxon>Bacteria</taxon>
        <taxon>Bacillati</taxon>
        <taxon>Bacillota</taxon>
        <taxon>Bacilli</taxon>
        <taxon>Bacillales</taxon>
        <taxon>Bacillaceae</taxon>
        <taxon>Priestia</taxon>
    </lineage>
</organism>
<dbReference type="InterPro" id="IPR052165">
    <property type="entry name" value="Membrane_assoc_protease"/>
</dbReference>
<dbReference type="AlphaFoldDB" id="A0A917AK46"/>
<evidence type="ECO:0000256" key="3">
    <source>
        <dbReference type="ARBA" id="ARBA00022989"/>
    </source>
</evidence>
<keyword evidence="8" id="KW-1185">Reference proteome</keyword>
<accession>A0A917AK46</accession>
<evidence type="ECO:0000259" key="6">
    <source>
        <dbReference type="Pfam" id="PF01957"/>
    </source>
</evidence>
<comment type="subcellular location">
    <subcellularLocation>
        <location evidence="1">Membrane</location>
        <topology evidence="1">Multi-pass membrane protein</topology>
    </subcellularLocation>
</comment>
<dbReference type="InterPro" id="IPR012340">
    <property type="entry name" value="NA-bd_OB-fold"/>
</dbReference>
<dbReference type="EMBL" id="BMFK01000001">
    <property type="protein sequence ID" value="GGE57720.1"/>
    <property type="molecule type" value="Genomic_DNA"/>
</dbReference>
<protein>
    <recommendedName>
        <fullName evidence="6">NfeD-like C-terminal domain-containing protein</fullName>
    </recommendedName>
</protein>
<feature type="transmembrane region" description="Helical" evidence="5">
    <location>
        <begin position="45"/>
        <end position="62"/>
    </location>
</feature>
<keyword evidence="2 5" id="KW-0812">Transmembrane</keyword>
<dbReference type="PANTHER" id="PTHR33507:SF3">
    <property type="entry name" value="INNER MEMBRANE PROTEIN YBBJ"/>
    <property type="match status" value="1"/>
</dbReference>
<comment type="caution">
    <text evidence="7">The sequence shown here is derived from an EMBL/GenBank/DDBJ whole genome shotgun (WGS) entry which is preliminary data.</text>
</comment>
<proteinExistence type="predicted"/>
<reference evidence="7" key="2">
    <citation type="submission" date="2020-09" db="EMBL/GenBank/DDBJ databases">
        <authorList>
            <person name="Sun Q."/>
            <person name="Zhou Y."/>
        </authorList>
    </citation>
    <scope>NUCLEOTIDE SEQUENCE</scope>
    <source>
        <strain evidence="7">CGMCC 1.12698</strain>
    </source>
</reference>
<gene>
    <name evidence="7" type="ORF">GCM10007140_05120</name>
</gene>
<keyword evidence="3 5" id="KW-1133">Transmembrane helix</keyword>
<keyword evidence="4 5" id="KW-0472">Membrane</keyword>
<evidence type="ECO:0000256" key="5">
    <source>
        <dbReference type="SAM" id="Phobius"/>
    </source>
</evidence>
<name>A0A917AK46_9BACI</name>
<evidence type="ECO:0000256" key="4">
    <source>
        <dbReference type="ARBA" id="ARBA00023136"/>
    </source>
</evidence>
<feature type="transmembrane region" description="Helical" evidence="5">
    <location>
        <begin position="7"/>
        <end position="39"/>
    </location>
</feature>
<evidence type="ECO:0000256" key="1">
    <source>
        <dbReference type="ARBA" id="ARBA00004141"/>
    </source>
</evidence>
<dbReference type="SUPFAM" id="SSF141322">
    <property type="entry name" value="NfeD domain-like"/>
    <property type="match status" value="1"/>
</dbReference>
<dbReference type="InterPro" id="IPR002810">
    <property type="entry name" value="NfeD-like_C"/>
</dbReference>
<dbReference type="PANTHER" id="PTHR33507">
    <property type="entry name" value="INNER MEMBRANE PROTEIN YBBJ"/>
    <property type="match status" value="1"/>
</dbReference>